<dbReference type="PANTHER" id="PTHR35827">
    <property type="entry name" value="ZINC FINGER BED DOMAIN-CONTAINING PROTEIN 3"/>
    <property type="match status" value="1"/>
</dbReference>
<proteinExistence type="predicted"/>
<dbReference type="GO" id="GO:0040019">
    <property type="term" value="P:positive regulation of embryonic development"/>
    <property type="evidence" value="ECO:0007669"/>
    <property type="project" value="Ensembl"/>
</dbReference>
<dbReference type="PANTHER" id="PTHR35827:SF2">
    <property type="entry name" value="ZINC FINGER BED DOMAIN-CONTAINING PROTEIN 3"/>
    <property type="match status" value="1"/>
</dbReference>
<evidence type="ECO:0000313" key="3">
    <source>
        <dbReference type="Proteomes" id="UP000515126"/>
    </source>
</evidence>
<gene>
    <name evidence="4 5" type="primary">Zbed3</name>
</gene>
<feature type="compositionally biased region" description="Basic and acidic residues" evidence="2">
    <location>
        <begin position="10"/>
        <end position="19"/>
    </location>
</feature>
<dbReference type="GO" id="GO:0007015">
    <property type="term" value="P:actin filament organization"/>
    <property type="evidence" value="ECO:0007669"/>
    <property type="project" value="Ensembl"/>
</dbReference>
<reference evidence="4 5" key="1">
    <citation type="submission" date="2025-04" db="UniProtKB">
        <authorList>
            <consortium name="RefSeq"/>
        </authorList>
    </citation>
    <scope>IDENTIFICATION</scope>
</reference>
<evidence type="ECO:0000313" key="4">
    <source>
        <dbReference type="RefSeq" id="XP_021036039.1"/>
    </source>
</evidence>
<dbReference type="GO" id="GO:0009749">
    <property type="term" value="P:response to glucose"/>
    <property type="evidence" value="ECO:0007669"/>
    <property type="project" value="Ensembl"/>
</dbReference>
<sequence>MKSKKPLKITMEDSRRLDDPAEQGSPCPAPVGPSYSEAWGYFHLDPAQPRHRMMSAWATCRLCGLQVGGLPSFQMWTRALWRHLSDVHLLELKKSAAPSPPTTVPCPPPPSPTMAAEGDWARLLEQMGALAMRGSQRELELERREAALMQAELELERKRQALKQEVQSVEQERHQLQVEREALSEWMKKQGPGTQVPALPSPLPLLPKEDPDIHDNNDSDNDMVTKVLL</sequence>
<feature type="region of interest" description="Disordered" evidence="2">
    <location>
        <begin position="186"/>
        <end position="222"/>
    </location>
</feature>
<dbReference type="GO" id="GO:0050821">
    <property type="term" value="P:protein stabilization"/>
    <property type="evidence" value="ECO:0007669"/>
    <property type="project" value="Ensembl"/>
</dbReference>
<organism evidence="3 5">
    <name type="scientific">Mus caroli</name>
    <name type="common">Ryukyu mouse</name>
    <name type="synonym">Ricefield mouse</name>
    <dbReference type="NCBI Taxonomy" id="10089"/>
    <lineage>
        <taxon>Eukaryota</taxon>
        <taxon>Metazoa</taxon>
        <taxon>Chordata</taxon>
        <taxon>Craniata</taxon>
        <taxon>Vertebrata</taxon>
        <taxon>Euteleostomi</taxon>
        <taxon>Mammalia</taxon>
        <taxon>Eutheria</taxon>
        <taxon>Euarchontoglires</taxon>
        <taxon>Glires</taxon>
        <taxon>Rodentia</taxon>
        <taxon>Myomorpha</taxon>
        <taxon>Muroidea</taxon>
        <taxon>Muridae</taxon>
        <taxon>Murinae</taxon>
        <taxon>Mus</taxon>
        <taxon>Mus</taxon>
    </lineage>
</organism>
<dbReference type="GO" id="GO:0016020">
    <property type="term" value="C:membrane"/>
    <property type="evidence" value="ECO:0007669"/>
    <property type="project" value="Ensembl"/>
</dbReference>
<protein>
    <submittedName>
        <fullName evidence="4 5">Zinc finger BED domain-containing protein 3</fullName>
    </submittedName>
</protein>
<dbReference type="GO" id="GO:0005615">
    <property type="term" value="C:extracellular space"/>
    <property type="evidence" value="ECO:0007669"/>
    <property type="project" value="Ensembl"/>
</dbReference>
<dbReference type="SMART" id="SM00614">
    <property type="entry name" value="ZnF_BED"/>
    <property type="match status" value="1"/>
</dbReference>
<dbReference type="GO" id="GO:0051293">
    <property type="term" value="P:establishment of spindle localization"/>
    <property type="evidence" value="ECO:0007669"/>
    <property type="project" value="Ensembl"/>
</dbReference>
<evidence type="ECO:0000256" key="1">
    <source>
        <dbReference type="SAM" id="Coils"/>
    </source>
</evidence>
<dbReference type="GeneID" id="110308044"/>
<name>A0A6P7QDY6_MUSCR</name>
<dbReference type="GO" id="GO:0005829">
    <property type="term" value="C:cytosol"/>
    <property type="evidence" value="ECO:0007669"/>
    <property type="project" value="Ensembl"/>
</dbReference>
<dbReference type="InterPro" id="IPR036236">
    <property type="entry name" value="Znf_C2H2_sf"/>
</dbReference>
<dbReference type="GO" id="GO:0045944">
    <property type="term" value="P:positive regulation of transcription by RNA polymerase II"/>
    <property type="evidence" value="ECO:0007669"/>
    <property type="project" value="Ensembl"/>
</dbReference>
<dbReference type="RefSeq" id="XP_021036039.1">
    <property type="nucleotide sequence ID" value="XM_021180380.1"/>
</dbReference>
<dbReference type="KEGG" id="mcal:110308044"/>
<accession>A0A6P7QDY6</accession>
<keyword evidence="3" id="KW-1185">Reference proteome</keyword>
<dbReference type="GO" id="GO:0051646">
    <property type="term" value="P:mitochondrion localization"/>
    <property type="evidence" value="ECO:0007669"/>
    <property type="project" value="Ensembl"/>
</dbReference>
<evidence type="ECO:0000313" key="5">
    <source>
        <dbReference type="RefSeq" id="XP_029324496.1"/>
    </source>
</evidence>
<dbReference type="InterPro" id="IPR043471">
    <property type="entry name" value="ZBED2/3"/>
</dbReference>
<feature type="coiled-coil region" evidence="1">
    <location>
        <begin position="132"/>
        <end position="179"/>
    </location>
</feature>
<dbReference type="Proteomes" id="UP000515126">
    <property type="component" value="Chromosome 13"/>
</dbReference>
<dbReference type="AlphaFoldDB" id="A0A6P7QDY6"/>
<feature type="compositionally biased region" description="Basic and acidic residues" evidence="2">
    <location>
        <begin position="207"/>
        <end position="217"/>
    </location>
</feature>
<dbReference type="CTD" id="84327"/>
<dbReference type="GO" id="GO:0051643">
    <property type="term" value="P:endoplasmic reticulum localization"/>
    <property type="evidence" value="ECO:0007669"/>
    <property type="project" value="Ensembl"/>
</dbReference>
<evidence type="ECO:0000256" key="2">
    <source>
        <dbReference type="SAM" id="MobiDB-lite"/>
    </source>
</evidence>
<dbReference type="GO" id="GO:0090263">
    <property type="term" value="P:positive regulation of canonical Wnt signaling pathway"/>
    <property type="evidence" value="ECO:0007669"/>
    <property type="project" value="Ensembl"/>
</dbReference>
<dbReference type="SUPFAM" id="SSF57667">
    <property type="entry name" value="beta-beta-alpha zinc fingers"/>
    <property type="match status" value="1"/>
</dbReference>
<keyword evidence="1" id="KW-0175">Coiled coil</keyword>
<dbReference type="GO" id="GO:0032868">
    <property type="term" value="P:response to insulin"/>
    <property type="evidence" value="ECO:0007669"/>
    <property type="project" value="Ensembl"/>
</dbReference>
<feature type="region of interest" description="Disordered" evidence="2">
    <location>
        <begin position="1"/>
        <end position="27"/>
    </location>
</feature>
<dbReference type="RefSeq" id="XP_029324496.1">
    <property type="nucleotide sequence ID" value="XM_029468636.1"/>
</dbReference>